<protein>
    <recommendedName>
        <fullName evidence="1">Reverse transcriptase Ty1/copia-type domain-containing protein</fullName>
    </recommendedName>
</protein>
<dbReference type="AlphaFoldDB" id="A0A6A6N116"/>
<keyword evidence="3" id="KW-1185">Reference proteome</keyword>
<proteinExistence type="predicted"/>
<sequence length="330" mass="38060">MASSSNPLSPPHFNGENYHVWAVKMRAYLRGLGVWQYVEENRVPPPLRQNPTLNQIRQHEDEVAKAPKALSYIHAAVSDSVFTRIMACESAHEAWMKLKTEFQGSDKTRQMQVFNLRKEFELLRMKDTDKHQSNDVVVVSLYVDDLLVTGSNLKLIEEFKFKMQQVFEMNDLGKMCYFLGMEISQSDKGFFVSQKKYAWELLKKFDFSKCKPVSIPATHGEKLKKNDDSQPAALIYRSLIGSLLYLSITRPDIMFATSILSRFMNSPSEIHLVAAKRVLRYIRDDEVLLKHCIGDEQTADIFTKALQKQRFEYLRSHLGVCSNTSIKEEC</sequence>
<evidence type="ECO:0000313" key="3">
    <source>
        <dbReference type="Proteomes" id="UP000467840"/>
    </source>
</evidence>
<feature type="domain" description="Reverse transcriptase Ty1/copia-type" evidence="1">
    <location>
        <begin position="133"/>
        <end position="217"/>
    </location>
</feature>
<gene>
    <name evidence="2" type="ORF">GH714_012846</name>
</gene>
<comment type="caution">
    <text evidence="2">The sequence shown here is derived from an EMBL/GenBank/DDBJ whole genome shotgun (WGS) entry which is preliminary data.</text>
</comment>
<dbReference type="InterPro" id="IPR013103">
    <property type="entry name" value="RVT_2"/>
</dbReference>
<dbReference type="SUPFAM" id="SSF56672">
    <property type="entry name" value="DNA/RNA polymerases"/>
    <property type="match status" value="1"/>
</dbReference>
<name>A0A6A6N116_HEVBR</name>
<organism evidence="2 3">
    <name type="scientific">Hevea brasiliensis</name>
    <name type="common">Para rubber tree</name>
    <name type="synonym">Siphonia brasiliensis</name>
    <dbReference type="NCBI Taxonomy" id="3981"/>
    <lineage>
        <taxon>Eukaryota</taxon>
        <taxon>Viridiplantae</taxon>
        <taxon>Streptophyta</taxon>
        <taxon>Embryophyta</taxon>
        <taxon>Tracheophyta</taxon>
        <taxon>Spermatophyta</taxon>
        <taxon>Magnoliopsida</taxon>
        <taxon>eudicotyledons</taxon>
        <taxon>Gunneridae</taxon>
        <taxon>Pentapetalae</taxon>
        <taxon>rosids</taxon>
        <taxon>fabids</taxon>
        <taxon>Malpighiales</taxon>
        <taxon>Euphorbiaceae</taxon>
        <taxon>Crotonoideae</taxon>
        <taxon>Micrandreae</taxon>
        <taxon>Hevea</taxon>
    </lineage>
</organism>
<dbReference type="Pfam" id="PF07727">
    <property type="entry name" value="RVT_2"/>
    <property type="match status" value="1"/>
</dbReference>
<dbReference type="Pfam" id="PF14223">
    <property type="entry name" value="Retrotran_gag_2"/>
    <property type="match status" value="1"/>
</dbReference>
<evidence type="ECO:0000313" key="2">
    <source>
        <dbReference type="EMBL" id="KAF2319034.1"/>
    </source>
</evidence>
<dbReference type="Proteomes" id="UP000467840">
    <property type="component" value="Chromosome 10"/>
</dbReference>
<accession>A0A6A6N116</accession>
<dbReference type="EMBL" id="JAAGAX010000003">
    <property type="protein sequence ID" value="KAF2319034.1"/>
    <property type="molecule type" value="Genomic_DNA"/>
</dbReference>
<dbReference type="PANTHER" id="PTHR35317:SF31">
    <property type="entry name" value="DUF4219 DOMAIN-CONTAINING PROTEIN"/>
    <property type="match status" value="1"/>
</dbReference>
<dbReference type="InterPro" id="IPR043502">
    <property type="entry name" value="DNA/RNA_pol_sf"/>
</dbReference>
<reference evidence="2 3" key="1">
    <citation type="journal article" date="2020" name="Mol. Plant">
        <title>The Chromosome-Based Rubber Tree Genome Provides New Insights into Spurge Genome Evolution and Rubber Biosynthesis.</title>
        <authorList>
            <person name="Liu J."/>
            <person name="Shi C."/>
            <person name="Shi C.C."/>
            <person name="Li W."/>
            <person name="Zhang Q.J."/>
            <person name="Zhang Y."/>
            <person name="Li K."/>
            <person name="Lu H.F."/>
            <person name="Shi C."/>
            <person name="Zhu S.T."/>
            <person name="Xiao Z.Y."/>
            <person name="Nan H."/>
            <person name="Yue Y."/>
            <person name="Zhu X.G."/>
            <person name="Wu Y."/>
            <person name="Hong X.N."/>
            <person name="Fan G.Y."/>
            <person name="Tong Y."/>
            <person name="Zhang D."/>
            <person name="Mao C.L."/>
            <person name="Liu Y.L."/>
            <person name="Hao S.J."/>
            <person name="Liu W.Q."/>
            <person name="Lv M.Q."/>
            <person name="Zhang H.B."/>
            <person name="Liu Y."/>
            <person name="Hu-Tang G.R."/>
            <person name="Wang J.P."/>
            <person name="Wang J.H."/>
            <person name="Sun Y.H."/>
            <person name="Ni S.B."/>
            <person name="Chen W.B."/>
            <person name="Zhang X.C."/>
            <person name="Jiao Y.N."/>
            <person name="Eichler E.E."/>
            <person name="Li G.H."/>
            <person name="Liu X."/>
            <person name="Gao L.Z."/>
        </authorList>
    </citation>
    <scope>NUCLEOTIDE SEQUENCE [LARGE SCALE GENOMIC DNA]</scope>
    <source>
        <strain evidence="3">cv. GT1</strain>
        <tissue evidence="2">Leaf</tissue>
    </source>
</reference>
<dbReference type="PANTHER" id="PTHR35317">
    <property type="entry name" value="OS04G0629600 PROTEIN"/>
    <property type="match status" value="1"/>
</dbReference>
<evidence type="ECO:0000259" key="1">
    <source>
        <dbReference type="Pfam" id="PF07727"/>
    </source>
</evidence>